<evidence type="ECO:0000313" key="2">
    <source>
        <dbReference type="EMBL" id="KYO48130.1"/>
    </source>
</evidence>
<dbReference type="EMBL" id="AKHW03000257">
    <property type="protein sequence ID" value="KYO48130.1"/>
    <property type="molecule type" value="Genomic_DNA"/>
</dbReference>
<name>A0A151PGH1_ALLMI</name>
<dbReference type="Proteomes" id="UP000050525">
    <property type="component" value="Unassembled WGS sequence"/>
</dbReference>
<organism evidence="2 3">
    <name type="scientific">Alligator mississippiensis</name>
    <name type="common">American alligator</name>
    <dbReference type="NCBI Taxonomy" id="8496"/>
    <lineage>
        <taxon>Eukaryota</taxon>
        <taxon>Metazoa</taxon>
        <taxon>Chordata</taxon>
        <taxon>Craniata</taxon>
        <taxon>Vertebrata</taxon>
        <taxon>Euteleostomi</taxon>
        <taxon>Archelosauria</taxon>
        <taxon>Archosauria</taxon>
        <taxon>Crocodylia</taxon>
        <taxon>Alligatoridae</taxon>
        <taxon>Alligatorinae</taxon>
        <taxon>Alligator</taxon>
    </lineage>
</organism>
<proteinExistence type="predicted"/>
<gene>
    <name evidence="2" type="ORF">Y1Q_0001934</name>
</gene>
<keyword evidence="3" id="KW-1185">Reference proteome</keyword>
<evidence type="ECO:0000256" key="1">
    <source>
        <dbReference type="SAM" id="MobiDB-lite"/>
    </source>
</evidence>
<feature type="region of interest" description="Disordered" evidence="1">
    <location>
        <begin position="201"/>
        <end position="266"/>
    </location>
</feature>
<feature type="compositionally biased region" description="Polar residues" evidence="1">
    <location>
        <begin position="222"/>
        <end position="250"/>
    </location>
</feature>
<reference evidence="2 3" key="1">
    <citation type="journal article" date="2012" name="Genome Biol.">
        <title>Sequencing three crocodilian genomes to illuminate the evolution of archosaurs and amniotes.</title>
        <authorList>
            <person name="St John J.A."/>
            <person name="Braun E.L."/>
            <person name="Isberg S.R."/>
            <person name="Miles L.G."/>
            <person name="Chong A.Y."/>
            <person name="Gongora J."/>
            <person name="Dalzell P."/>
            <person name="Moran C."/>
            <person name="Bed'hom B."/>
            <person name="Abzhanov A."/>
            <person name="Burgess S.C."/>
            <person name="Cooksey A.M."/>
            <person name="Castoe T.A."/>
            <person name="Crawford N.G."/>
            <person name="Densmore L.D."/>
            <person name="Drew J.C."/>
            <person name="Edwards S.V."/>
            <person name="Faircloth B.C."/>
            <person name="Fujita M.K."/>
            <person name="Greenwold M.J."/>
            <person name="Hoffmann F.G."/>
            <person name="Howard J.M."/>
            <person name="Iguchi T."/>
            <person name="Janes D.E."/>
            <person name="Khan S.Y."/>
            <person name="Kohno S."/>
            <person name="de Koning A.J."/>
            <person name="Lance S.L."/>
            <person name="McCarthy F.M."/>
            <person name="McCormack J.E."/>
            <person name="Merchant M.E."/>
            <person name="Peterson D.G."/>
            <person name="Pollock D.D."/>
            <person name="Pourmand N."/>
            <person name="Raney B.J."/>
            <person name="Roessler K.A."/>
            <person name="Sanford J.R."/>
            <person name="Sawyer R.H."/>
            <person name="Schmidt C.J."/>
            <person name="Triplett E.W."/>
            <person name="Tuberville T.D."/>
            <person name="Venegas-Anaya M."/>
            <person name="Howard J.T."/>
            <person name="Jarvis E.D."/>
            <person name="Guillette L.J.Jr."/>
            <person name="Glenn T.C."/>
            <person name="Green R.E."/>
            <person name="Ray D.A."/>
        </authorList>
    </citation>
    <scope>NUCLEOTIDE SEQUENCE [LARGE SCALE GENOMIC DNA]</scope>
    <source>
        <strain evidence="2">KSC_2009_1</strain>
    </source>
</reference>
<evidence type="ECO:0000313" key="3">
    <source>
        <dbReference type="Proteomes" id="UP000050525"/>
    </source>
</evidence>
<comment type="caution">
    <text evidence="2">The sequence shown here is derived from an EMBL/GenBank/DDBJ whole genome shotgun (WGS) entry which is preliminary data.</text>
</comment>
<accession>A0A151PGH1</accession>
<dbReference type="AlphaFoldDB" id="A0A151PGH1"/>
<sequence length="282" mass="30778">MWVSVKKPCAAWSPVLGPASWTQERSPPDPATAGLCAQAVKGSAVKHWFQLLPGPVEDTKTCRTWLQQHAAFGLKTALATYLAAVCGLHETQLPSILAAATSWHNTGHMFSDPLSGLECTQLPFSFSGSPAAEQHNRSHLGSEDLCCQSDDERILQSWTRPFRGRAVASIRQDPGSGELAWQQQPMPESEWLRGQEVTTKQAYGGWSRSPSSRVRNRACNPDSKSPALTTNSYSCKITPQHGSQTSTVLQLQAHPDKSAESDPPVKINYPRYSCPCHNTASL</sequence>
<protein>
    <submittedName>
        <fullName evidence="2">Uncharacterized protein</fullName>
    </submittedName>
</protein>